<dbReference type="RefSeq" id="WP_381494129.1">
    <property type="nucleotide sequence ID" value="NZ_JBHTIK010000015.1"/>
</dbReference>
<reference evidence="4" key="1">
    <citation type="journal article" date="2019" name="Int. J. Syst. Evol. Microbiol.">
        <title>The Global Catalogue of Microorganisms (GCM) 10K type strain sequencing project: providing services to taxonomists for standard genome sequencing and annotation.</title>
        <authorList>
            <consortium name="The Broad Institute Genomics Platform"/>
            <consortium name="The Broad Institute Genome Sequencing Center for Infectious Disease"/>
            <person name="Wu L."/>
            <person name="Ma J."/>
        </authorList>
    </citation>
    <scope>NUCLEOTIDE SEQUENCE [LARGE SCALE GENOMIC DNA]</scope>
    <source>
        <strain evidence="4">CCUG 52537</strain>
    </source>
</reference>
<dbReference type="Pfam" id="PF00067">
    <property type="entry name" value="p450"/>
    <property type="match status" value="2"/>
</dbReference>
<keyword evidence="4" id="KW-1185">Reference proteome</keyword>
<name>A0ABW3C8Y3_SPHXN</name>
<evidence type="ECO:0000256" key="2">
    <source>
        <dbReference type="RuleBase" id="RU000461"/>
    </source>
</evidence>
<dbReference type="Gene3D" id="1.10.630.10">
    <property type="entry name" value="Cytochrome P450"/>
    <property type="match status" value="1"/>
</dbReference>
<dbReference type="EMBL" id="JBHTIK010000015">
    <property type="protein sequence ID" value="MFD0850222.1"/>
    <property type="molecule type" value="Genomic_DNA"/>
</dbReference>
<comment type="similarity">
    <text evidence="1 2">Belongs to the cytochrome P450 family.</text>
</comment>
<proteinExistence type="inferred from homology"/>
<accession>A0ABW3C8Y3</accession>
<dbReference type="PRINTS" id="PR00359">
    <property type="entry name" value="BP450"/>
</dbReference>
<dbReference type="PROSITE" id="PS00086">
    <property type="entry name" value="CYTOCHROME_P450"/>
    <property type="match status" value="1"/>
</dbReference>
<dbReference type="PANTHER" id="PTHR46696:SF1">
    <property type="entry name" value="CYTOCHROME P450 YJIB-RELATED"/>
    <property type="match status" value="1"/>
</dbReference>
<evidence type="ECO:0000313" key="3">
    <source>
        <dbReference type="EMBL" id="MFD0850222.1"/>
    </source>
</evidence>
<evidence type="ECO:0000313" key="4">
    <source>
        <dbReference type="Proteomes" id="UP001597124"/>
    </source>
</evidence>
<keyword evidence="2" id="KW-0503">Monooxygenase</keyword>
<keyword evidence="2" id="KW-0408">Iron</keyword>
<keyword evidence="2" id="KW-0479">Metal-binding</keyword>
<dbReference type="InterPro" id="IPR017972">
    <property type="entry name" value="Cyt_P450_CS"/>
</dbReference>
<comment type="caution">
    <text evidence="3">The sequence shown here is derived from an EMBL/GenBank/DDBJ whole genome shotgun (WGS) entry which is preliminary data.</text>
</comment>
<evidence type="ECO:0000256" key="1">
    <source>
        <dbReference type="ARBA" id="ARBA00010617"/>
    </source>
</evidence>
<gene>
    <name evidence="3" type="ORF">ACFQ00_17945</name>
</gene>
<dbReference type="PANTHER" id="PTHR46696">
    <property type="entry name" value="P450, PUTATIVE (EUROFUNG)-RELATED"/>
    <property type="match status" value="1"/>
</dbReference>
<dbReference type="InterPro" id="IPR001128">
    <property type="entry name" value="Cyt_P450"/>
</dbReference>
<organism evidence="3 4">
    <name type="scientific">Sphingosinicella xenopeptidilytica</name>
    <dbReference type="NCBI Taxonomy" id="364098"/>
    <lineage>
        <taxon>Bacteria</taxon>
        <taxon>Pseudomonadati</taxon>
        <taxon>Pseudomonadota</taxon>
        <taxon>Alphaproteobacteria</taxon>
        <taxon>Sphingomonadales</taxon>
        <taxon>Sphingosinicellaceae</taxon>
        <taxon>Sphingosinicella</taxon>
    </lineage>
</organism>
<sequence>MSASAATIDADFDVNFADPAFLADPWTPLTRLQEEAPVFFSRNQGGWVISRHEDVRACYADRRLSAARGDQFFRGMPPEILAQTEAVRAFNRYNVNRMDGRDHTRVRALLLRAFDAGAIRKVEQFIGEVVEDVLDECGRLGKFEFLETVSAVLPTRVMQRLFGLPDEYRPLLFNLASQFTSASSAAAVTPELLIQLDKAIRAINAVFDTFIPLREKEPGDDLISMMVHARDGLNKLSHEEMLYNLVGLVVAGAETTAHSLATQTARIARDPALTQRLRDDPDCAFALTTELLRYPGTVKCMTRYAAEDIELRGQKIAKGDLIWIMNAGANVDTRVFSDPFTTIIDRPNARDSMAFGPGLHFCIGHLLARTELAEFLKRAFRRFDIAILQDDVEMLSSYIFYGFRSLDVRFTAR</sequence>
<keyword evidence="2" id="KW-0349">Heme</keyword>
<keyword evidence="2" id="KW-0560">Oxidoreductase</keyword>
<dbReference type="InterPro" id="IPR002397">
    <property type="entry name" value="Cyt_P450_B"/>
</dbReference>
<dbReference type="SUPFAM" id="SSF48264">
    <property type="entry name" value="Cytochrome P450"/>
    <property type="match status" value="1"/>
</dbReference>
<protein>
    <submittedName>
        <fullName evidence="3">Cytochrome P450</fullName>
    </submittedName>
</protein>
<dbReference type="InterPro" id="IPR036396">
    <property type="entry name" value="Cyt_P450_sf"/>
</dbReference>
<dbReference type="Proteomes" id="UP001597124">
    <property type="component" value="Unassembled WGS sequence"/>
</dbReference>